<evidence type="ECO:0000256" key="1">
    <source>
        <dbReference type="SAM" id="MobiDB-lite"/>
    </source>
</evidence>
<sequence>MTVRELKNAKITHVSYVDKAANKKQFFLTKSADKSPTFQKQVDIITKSEDEQKLVYGVVYEPGVADAHNDFMTAEEIEKAAHEFMKEAQNIDTQHDFTAGAGEIVESYIAPDDLEINGTTIQKGSWVIATKASDEVWDKIQKGEITGYSMAGTAEVEDQEDVSKSEHGIIKSFMKHMGAFFNGQNTAAIEKGEVKDNYARNQQLRNVWAAWDSMEGAYYGSRWDNYTNEAVDFDRLLEAIQDFTEIIQEIRDGGDVAIAKSLEMRPATTLTAEIEKAGKKVSAASMADIETAQTALQNIIDRVSDKEEDELKIEDLTKAVADAIAPLDERLQKLEKSGEEVPPAVEEDKDNEILKSVKEAVQAAVEPIEKRLGTLETARGISKQEEKHEEEIQKSKSVWDNLL</sequence>
<reference evidence="4" key="1">
    <citation type="submission" date="2017-04" db="EMBL/GenBank/DDBJ databases">
        <authorList>
            <person name="Criscuolo A."/>
        </authorList>
    </citation>
    <scope>NUCLEOTIDE SEQUENCE [LARGE SCALE GENOMIC DNA]</scope>
</reference>
<evidence type="ECO:0000313" key="3">
    <source>
        <dbReference type="EMBL" id="SMD66159.1"/>
    </source>
</evidence>
<name>A0A1Y5YT61_9BACI</name>
<dbReference type="Pfam" id="PF14550">
    <property type="entry name" value="Peptidase_S78_2"/>
    <property type="match status" value="1"/>
</dbReference>
<protein>
    <recommendedName>
        <fullName evidence="2">Phage-like element PBSX protein XkdF domain-containing protein</fullName>
    </recommendedName>
</protein>
<proteinExistence type="predicted"/>
<feature type="compositionally biased region" description="Basic and acidic residues" evidence="1">
    <location>
        <begin position="382"/>
        <end position="394"/>
    </location>
</feature>
<dbReference type="AlphaFoldDB" id="A0A1Y5YT61"/>
<dbReference type="EMBL" id="FWZD01000018">
    <property type="protein sequence ID" value="SMD66159.1"/>
    <property type="molecule type" value="Genomic_DNA"/>
</dbReference>
<dbReference type="InterPro" id="IPR027924">
    <property type="entry name" value="XkdF"/>
</dbReference>
<accession>A0A1Y5YT61</accession>
<dbReference type="RefSeq" id="WP_088027204.1">
    <property type="nucleotide sequence ID" value="NZ_FWZD01000018.1"/>
</dbReference>
<feature type="domain" description="Phage-like element PBSX protein XkdF" evidence="2">
    <location>
        <begin position="41"/>
        <end position="156"/>
    </location>
</feature>
<feature type="region of interest" description="Disordered" evidence="1">
    <location>
        <begin position="377"/>
        <end position="403"/>
    </location>
</feature>
<evidence type="ECO:0000313" key="4">
    <source>
        <dbReference type="Proteomes" id="UP000194439"/>
    </source>
</evidence>
<evidence type="ECO:0000259" key="2">
    <source>
        <dbReference type="Pfam" id="PF14550"/>
    </source>
</evidence>
<gene>
    <name evidence="3" type="ORF">BACERE00185_00106</name>
</gene>
<dbReference type="Proteomes" id="UP000194439">
    <property type="component" value="Unassembled WGS sequence"/>
</dbReference>
<organism evidence="3 4">
    <name type="scientific">Bacillus mobilis</name>
    <dbReference type="NCBI Taxonomy" id="2026190"/>
    <lineage>
        <taxon>Bacteria</taxon>
        <taxon>Bacillati</taxon>
        <taxon>Bacillota</taxon>
        <taxon>Bacilli</taxon>
        <taxon>Bacillales</taxon>
        <taxon>Bacillaceae</taxon>
        <taxon>Bacillus</taxon>
        <taxon>Bacillus cereus group</taxon>
    </lineage>
</organism>